<proteinExistence type="predicted"/>
<evidence type="ECO:0000313" key="2">
    <source>
        <dbReference type="Proteomes" id="UP001349343"/>
    </source>
</evidence>
<protein>
    <submittedName>
        <fullName evidence="1">Uncharacterized protein</fullName>
    </submittedName>
</protein>
<name>A0ABZ0Z316_9CAUD</name>
<dbReference type="EMBL" id="OR769222">
    <property type="protein sequence ID" value="WQJ52877.1"/>
    <property type="molecule type" value="Genomic_DNA"/>
</dbReference>
<accession>A0ABZ0Z316</accession>
<organism evidence="1 2">
    <name type="scientific">phage Lak_Megaphage_RVC_JS4_GC31</name>
    <dbReference type="NCBI Taxonomy" id="3109228"/>
    <lineage>
        <taxon>Viruses</taxon>
        <taxon>Duplodnaviria</taxon>
        <taxon>Heunggongvirae</taxon>
        <taxon>Uroviricota</taxon>
        <taxon>Caudoviricetes</taxon>
        <taxon>Caudoviricetes code 15 clade</taxon>
    </lineage>
</organism>
<evidence type="ECO:0000313" key="1">
    <source>
        <dbReference type="EMBL" id="WQJ52877.1"/>
    </source>
</evidence>
<dbReference type="Proteomes" id="UP001349343">
    <property type="component" value="Segment"/>
</dbReference>
<reference evidence="1 2" key="1">
    <citation type="submission" date="2023-11" db="EMBL/GenBank/DDBJ databases">
        <authorList>
            <person name="Cook R."/>
            <person name="Crisci M."/>
            <person name="Pye H."/>
            <person name="Adriaenssens E."/>
            <person name="Santini J."/>
        </authorList>
    </citation>
    <scope>NUCLEOTIDE SEQUENCE [LARGE SCALE GENOMIC DNA]</scope>
    <source>
        <strain evidence="1">Lak_Megaphage_RVC_JS4_GC31</strain>
    </source>
</reference>
<sequence>MKVKEISTISFIASYGVAYELQANNEDSQYIDYNDLALLAILMESKNKNILVDLSENSIKHADKVTNGGLTKIDIYECFKVRYDFDYSAYADNEVVNFIKENMYKSNTDICKELGWGEIIK</sequence>
<keyword evidence="2" id="KW-1185">Reference proteome</keyword>